<evidence type="ECO:0000256" key="2">
    <source>
        <dbReference type="ARBA" id="ARBA00012438"/>
    </source>
</evidence>
<keyword evidence="7" id="KW-1133">Transmembrane helix</keyword>
<dbReference type="Gene3D" id="1.10.287.130">
    <property type="match status" value="1"/>
</dbReference>
<dbReference type="KEGG" id="glt:GlitD10_2029"/>
<evidence type="ECO:0000256" key="4">
    <source>
        <dbReference type="ARBA" id="ARBA00022679"/>
    </source>
</evidence>
<organism evidence="9 10">
    <name type="scientific">Gloeomargarita lithophora Alchichica-D10</name>
    <dbReference type="NCBI Taxonomy" id="1188229"/>
    <lineage>
        <taxon>Bacteria</taxon>
        <taxon>Bacillati</taxon>
        <taxon>Cyanobacteriota</taxon>
        <taxon>Cyanophyceae</taxon>
        <taxon>Gloeomargaritales</taxon>
        <taxon>Gloeomargaritaceae</taxon>
        <taxon>Gloeomargarita</taxon>
    </lineage>
</organism>
<evidence type="ECO:0000256" key="1">
    <source>
        <dbReference type="ARBA" id="ARBA00000085"/>
    </source>
</evidence>
<dbReference type="GO" id="GO:0016036">
    <property type="term" value="P:cellular response to phosphate starvation"/>
    <property type="evidence" value="ECO:0007669"/>
    <property type="project" value="TreeGrafter"/>
</dbReference>
<evidence type="ECO:0000256" key="5">
    <source>
        <dbReference type="ARBA" id="ARBA00022777"/>
    </source>
</evidence>
<dbReference type="GO" id="GO:0004721">
    <property type="term" value="F:phosphoprotein phosphatase activity"/>
    <property type="evidence" value="ECO:0007669"/>
    <property type="project" value="TreeGrafter"/>
</dbReference>
<keyword evidence="4 9" id="KW-0808">Transferase</keyword>
<reference evidence="9 10" key="1">
    <citation type="submission" date="2016-10" db="EMBL/GenBank/DDBJ databases">
        <title>Description of Gloeomargarita lithophora gen. nov., sp. nov., a thylakoid-bearing basal-branching cyanobacterium with intracellular carbonates, and proposal for Gloeomargaritales ord. nov.</title>
        <authorList>
            <person name="Moreira D."/>
            <person name="Tavera R."/>
            <person name="Benzerara K."/>
            <person name="Skouri-Panet F."/>
            <person name="Couradeau E."/>
            <person name="Gerard E."/>
            <person name="Loussert C."/>
            <person name="Novelo E."/>
            <person name="Zivanovic Y."/>
            <person name="Lopez-Garcia P."/>
        </authorList>
    </citation>
    <scope>NUCLEOTIDE SEQUENCE [LARGE SCALE GENOMIC DNA]</scope>
    <source>
        <strain evidence="9 10">D10</strain>
    </source>
</reference>
<feature type="transmembrane region" description="Helical" evidence="7">
    <location>
        <begin position="79"/>
        <end position="100"/>
    </location>
</feature>
<name>A0A1J0AEN5_9CYAN</name>
<dbReference type="Proteomes" id="UP000180235">
    <property type="component" value="Chromosome"/>
</dbReference>
<dbReference type="GO" id="GO:0000155">
    <property type="term" value="F:phosphorelay sensor kinase activity"/>
    <property type="evidence" value="ECO:0007669"/>
    <property type="project" value="InterPro"/>
</dbReference>
<keyword evidence="7" id="KW-0812">Transmembrane</keyword>
<evidence type="ECO:0000313" key="9">
    <source>
        <dbReference type="EMBL" id="APB34355.1"/>
    </source>
</evidence>
<keyword evidence="10" id="KW-1185">Reference proteome</keyword>
<dbReference type="CDD" id="cd00075">
    <property type="entry name" value="HATPase"/>
    <property type="match status" value="1"/>
</dbReference>
<evidence type="ECO:0000256" key="3">
    <source>
        <dbReference type="ARBA" id="ARBA00022553"/>
    </source>
</evidence>
<feature type="domain" description="Histidine kinase" evidence="8">
    <location>
        <begin position="134"/>
        <end position="355"/>
    </location>
</feature>
<dbReference type="EMBL" id="CP017675">
    <property type="protein sequence ID" value="APB34355.1"/>
    <property type="molecule type" value="Genomic_DNA"/>
</dbReference>
<sequence>MIVLAMTTWTRSHWLLLAVFSTVITLEYSTPPPYVFGYLYIGAVLLASKKLSQKAVFWVTGTAVGLTLLNLWIPGTESISFVTVVNRIITILALIITAWLSDRLREYETAIIRQKIQITNQNQLTKVREDFISTLTHDLKTPLLGAIETLKAWEAEQFGRITQAQKRVIAIMNRSHQMMIQLVETLMDIYHNDMEGLQLNQQPVDLLEIAEEVMLQLASLAASRQINLYLKQGDSDFRQTYRVYGDTFQLQRVFSNLITNGINHSLKGGKVEVLIHIKSNEYQVEIFDQGQGIDPHELPHLFERFYQGYSNRQAKGTGLGLYLSRQIIAAHGGKIWAEPRSPQGAMFAFSLPRLP</sequence>
<dbReference type="SMART" id="SM00388">
    <property type="entry name" value="HisKA"/>
    <property type="match status" value="1"/>
</dbReference>
<feature type="transmembrane region" description="Helical" evidence="7">
    <location>
        <begin position="55"/>
        <end position="73"/>
    </location>
</feature>
<dbReference type="PANTHER" id="PTHR45453">
    <property type="entry name" value="PHOSPHATE REGULON SENSOR PROTEIN PHOR"/>
    <property type="match status" value="1"/>
</dbReference>
<dbReference type="SUPFAM" id="SSF55874">
    <property type="entry name" value="ATPase domain of HSP90 chaperone/DNA topoisomerase II/histidine kinase"/>
    <property type="match status" value="1"/>
</dbReference>
<dbReference type="Pfam" id="PF02518">
    <property type="entry name" value="HATPase_c"/>
    <property type="match status" value="1"/>
</dbReference>
<dbReference type="Pfam" id="PF00512">
    <property type="entry name" value="HisKA"/>
    <property type="match status" value="1"/>
</dbReference>
<dbReference type="PRINTS" id="PR00344">
    <property type="entry name" value="BCTRLSENSOR"/>
</dbReference>
<accession>A0A1J0AEN5</accession>
<dbReference type="CDD" id="cd00082">
    <property type="entry name" value="HisKA"/>
    <property type="match status" value="1"/>
</dbReference>
<dbReference type="GO" id="GO:0005886">
    <property type="term" value="C:plasma membrane"/>
    <property type="evidence" value="ECO:0007669"/>
    <property type="project" value="TreeGrafter"/>
</dbReference>
<protein>
    <recommendedName>
        <fullName evidence="2">histidine kinase</fullName>
        <ecNumber evidence="2">2.7.13.3</ecNumber>
    </recommendedName>
</protein>
<gene>
    <name evidence="9" type="ORF">GlitD10_2029</name>
</gene>
<keyword evidence="5 9" id="KW-0418">Kinase</keyword>
<dbReference type="InterPro" id="IPR003661">
    <property type="entry name" value="HisK_dim/P_dom"/>
</dbReference>
<dbReference type="STRING" id="1188229.GlitD10_2029"/>
<dbReference type="InterPro" id="IPR005467">
    <property type="entry name" value="His_kinase_dom"/>
</dbReference>
<dbReference type="EC" id="2.7.13.3" evidence="2"/>
<dbReference type="Gene3D" id="3.30.565.10">
    <property type="entry name" value="Histidine kinase-like ATPase, C-terminal domain"/>
    <property type="match status" value="1"/>
</dbReference>
<dbReference type="InterPro" id="IPR003594">
    <property type="entry name" value="HATPase_dom"/>
</dbReference>
<comment type="catalytic activity">
    <reaction evidence="1">
        <text>ATP + protein L-histidine = ADP + protein N-phospho-L-histidine.</text>
        <dbReference type="EC" id="2.7.13.3"/>
    </reaction>
</comment>
<dbReference type="AlphaFoldDB" id="A0A1J0AEN5"/>
<dbReference type="InterPro" id="IPR036890">
    <property type="entry name" value="HATPase_C_sf"/>
</dbReference>
<evidence type="ECO:0000256" key="7">
    <source>
        <dbReference type="SAM" id="Phobius"/>
    </source>
</evidence>
<dbReference type="SUPFAM" id="SSF47384">
    <property type="entry name" value="Homodimeric domain of signal transducing histidine kinase"/>
    <property type="match status" value="1"/>
</dbReference>
<keyword evidence="3" id="KW-0597">Phosphoprotein</keyword>
<keyword evidence="6" id="KW-0902">Two-component regulatory system</keyword>
<dbReference type="PANTHER" id="PTHR45453:SF1">
    <property type="entry name" value="PHOSPHATE REGULON SENSOR PROTEIN PHOR"/>
    <property type="match status" value="1"/>
</dbReference>
<evidence type="ECO:0000256" key="6">
    <source>
        <dbReference type="ARBA" id="ARBA00023012"/>
    </source>
</evidence>
<dbReference type="SMART" id="SM00387">
    <property type="entry name" value="HATPase_c"/>
    <property type="match status" value="1"/>
</dbReference>
<dbReference type="PROSITE" id="PS50109">
    <property type="entry name" value="HIS_KIN"/>
    <property type="match status" value="1"/>
</dbReference>
<dbReference type="InterPro" id="IPR036097">
    <property type="entry name" value="HisK_dim/P_sf"/>
</dbReference>
<dbReference type="FunFam" id="3.30.565.10:FF:000006">
    <property type="entry name" value="Sensor histidine kinase WalK"/>
    <property type="match status" value="1"/>
</dbReference>
<proteinExistence type="predicted"/>
<dbReference type="InterPro" id="IPR004358">
    <property type="entry name" value="Sig_transdc_His_kin-like_C"/>
</dbReference>
<keyword evidence="7" id="KW-0472">Membrane</keyword>
<evidence type="ECO:0000313" key="10">
    <source>
        <dbReference type="Proteomes" id="UP000180235"/>
    </source>
</evidence>
<dbReference type="InterPro" id="IPR050351">
    <property type="entry name" value="BphY/WalK/GraS-like"/>
</dbReference>
<evidence type="ECO:0000259" key="8">
    <source>
        <dbReference type="PROSITE" id="PS50109"/>
    </source>
</evidence>